<sequence length="45" mass="5187">MKIIEHTLAKRLFQEYNQFYTVIKINSLLTGLPMAPPLGELARRA</sequence>
<keyword evidence="2" id="KW-1185">Reference proteome</keyword>
<proteinExistence type="predicted"/>
<dbReference type="Proteomes" id="UP000004619">
    <property type="component" value="Unassembled WGS sequence"/>
</dbReference>
<accession>C7H280</accession>
<reference evidence="1" key="1">
    <citation type="submission" date="2009-08" db="EMBL/GenBank/DDBJ databases">
        <authorList>
            <person name="Weinstock G."/>
            <person name="Sodergren E."/>
            <person name="Clifton S."/>
            <person name="Fulton L."/>
            <person name="Fulton B."/>
            <person name="Courtney L."/>
            <person name="Fronick C."/>
            <person name="Harrison M."/>
            <person name="Strong C."/>
            <person name="Farmer C."/>
            <person name="Delahaunty K."/>
            <person name="Markovic C."/>
            <person name="Hall O."/>
            <person name="Minx P."/>
            <person name="Tomlinson C."/>
            <person name="Mitreva M."/>
            <person name="Nelson J."/>
            <person name="Hou S."/>
            <person name="Wollam A."/>
            <person name="Pepin K.H."/>
            <person name="Johnson M."/>
            <person name="Bhonagiri V."/>
            <person name="Nash W.E."/>
            <person name="Warren W."/>
            <person name="Chinwalla A."/>
            <person name="Mardis E.R."/>
            <person name="Wilson R.K."/>
        </authorList>
    </citation>
    <scope>NUCLEOTIDE SEQUENCE [LARGE SCALE GENOMIC DNA]</scope>
    <source>
        <strain evidence="1">A2-165</strain>
    </source>
</reference>
<evidence type="ECO:0000313" key="1">
    <source>
        <dbReference type="EMBL" id="EEU97793.1"/>
    </source>
</evidence>
<organism evidence="1 2">
    <name type="scientific">Faecalibacterium duncaniae (strain DSM 17677 / JCM 31915 / A2-165)</name>
    <name type="common">Faecalibacterium prausnitzii</name>
    <dbReference type="NCBI Taxonomy" id="411483"/>
    <lineage>
        <taxon>Bacteria</taxon>
        <taxon>Bacillati</taxon>
        <taxon>Bacillota</taxon>
        <taxon>Clostridia</taxon>
        <taxon>Eubacteriales</taxon>
        <taxon>Oscillospiraceae</taxon>
        <taxon>Faecalibacterium</taxon>
    </lineage>
</organism>
<dbReference type="HOGENOM" id="CLU_3200048_0_0_9"/>
<comment type="caution">
    <text evidence="1">The sequence shown here is derived from an EMBL/GenBank/DDBJ whole genome shotgun (WGS) entry which is preliminary data.</text>
</comment>
<evidence type="ECO:0000313" key="2">
    <source>
        <dbReference type="Proteomes" id="UP000004619"/>
    </source>
</evidence>
<gene>
    <name evidence="1" type="ORF">FAEPRAA2165_00375</name>
</gene>
<name>C7H280_FAED2</name>
<protein>
    <submittedName>
        <fullName evidence="1">Uncharacterized protein</fullName>
    </submittedName>
</protein>
<dbReference type="AlphaFoldDB" id="C7H280"/>
<dbReference type="EMBL" id="ACOP02000008">
    <property type="protein sequence ID" value="EEU97793.1"/>
    <property type="molecule type" value="Genomic_DNA"/>
</dbReference>
<dbReference type="STRING" id="411483.FAEPRAA2165_00375"/>